<comment type="caution">
    <text evidence="2">The sequence shown here is derived from an EMBL/GenBank/DDBJ whole genome shotgun (WGS) entry which is preliminary data.</text>
</comment>
<dbReference type="Proteomes" id="UP000254939">
    <property type="component" value="Unassembled WGS sequence"/>
</dbReference>
<evidence type="ECO:0000313" key="2">
    <source>
        <dbReference type="EMBL" id="RDJ12243.1"/>
    </source>
</evidence>
<dbReference type="OrthoDB" id="6555107at2"/>
<feature type="signal peptide" evidence="1">
    <location>
        <begin position="1"/>
        <end position="29"/>
    </location>
</feature>
<evidence type="ECO:0008006" key="4">
    <source>
        <dbReference type="Google" id="ProtNLM"/>
    </source>
</evidence>
<dbReference type="RefSeq" id="WP_114712889.1">
    <property type="nucleotide sequence ID" value="NZ_KZ857259.1"/>
</dbReference>
<proteinExistence type="predicted"/>
<sequence>MLRFSPCVPMSLFGLVFCMSSMAFSPSRAADFDAERMEAETEWAVIVSPYAWAASLNGSGSLAGFDTDVDVPFSEIFDHLDFVLMGNVEVTNGKWGLYFDGQHVQTSQDEQAFAHEIGLDIKTTTLSAGAFFKAYEIDLGGQTVFGKPRTIAFEPTAGVRWTELKADVSAFGTSTTKSADWTDPFIGLRMNADLTERWNLFAEADIGGFDVGSKVSVNAQAYLGYRMEMFGKPTILRAGYRLLYQDYENDDFTGANKFRWDVSQHGPVVGFSMRF</sequence>
<reference evidence="2 3" key="1">
    <citation type="submission" date="2017-03" db="EMBL/GenBank/DDBJ databases">
        <title>Genome analysis of Rhizobial strains effectives or ineffectives for nitrogen fixation isolated from bean seeds.</title>
        <authorList>
            <person name="Peralta H."/>
            <person name="Aguilar-Vera A."/>
            <person name="Mora Y."/>
            <person name="Vargas-Lagunas C."/>
            <person name="Girard L."/>
            <person name="Mora J."/>
        </authorList>
    </citation>
    <scope>NUCLEOTIDE SEQUENCE [LARGE SCALE GENOMIC DNA]</scope>
    <source>
        <strain evidence="2 3">CCGM3</strain>
    </source>
</reference>
<accession>A0A370KR31</accession>
<dbReference type="AlphaFoldDB" id="A0A370KR31"/>
<name>A0A370KR31_9HYPH</name>
<gene>
    <name evidence="2" type="ORF">B5K06_10880</name>
</gene>
<organism evidence="2 3">
    <name type="scientific">Rhizobium grahamii</name>
    <dbReference type="NCBI Taxonomy" id="1120045"/>
    <lineage>
        <taxon>Bacteria</taxon>
        <taxon>Pseudomonadati</taxon>
        <taxon>Pseudomonadota</taxon>
        <taxon>Alphaproteobacteria</taxon>
        <taxon>Hyphomicrobiales</taxon>
        <taxon>Rhizobiaceae</taxon>
        <taxon>Rhizobium/Agrobacterium group</taxon>
        <taxon>Rhizobium</taxon>
    </lineage>
</organism>
<keyword evidence="1" id="KW-0732">Signal</keyword>
<feature type="chain" id="PRO_5017042837" description="Outer membrane beta-barrel protein" evidence="1">
    <location>
        <begin position="30"/>
        <end position="275"/>
    </location>
</feature>
<dbReference type="EMBL" id="NAAC01000011">
    <property type="protein sequence ID" value="RDJ12243.1"/>
    <property type="molecule type" value="Genomic_DNA"/>
</dbReference>
<evidence type="ECO:0000313" key="3">
    <source>
        <dbReference type="Proteomes" id="UP000254939"/>
    </source>
</evidence>
<protein>
    <recommendedName>
        <fullName evidence="4">Outer membrane beta-barrel protein</fullName>
    </recommendedName>
</protein>
<evidence type="ECO:0000256" key="1">
    <source>
        <dbReference type="SAM" id="SignalP"/>
    </source>
</evidence>